<proteinExistence type="predicted"/>
<dbReference type="NCBIfam" id="NF033563">
    <property type="entry name" value="transpos_IS30"/>
    <property type="match status" value="1"/>
</dbReference>
<dbReference type="InterPro" id="IPR001584">
    <property type="entry name" value="Integrase_cat-core"/>
</dbReference>
<dbReference type="RefSeq" id="WP_377788760.1">
    <property type="nucleotide sequence ID" value="NZ_JBHLYQ010000034.1"/>
</dbReference>
<evidence type="ECO:0000313" key="2">
    <source>
        <dbReference type="EMBL" id="MFC0081508.1"/>
    </source>
</evidence>
<sequence length="86" mass="9901">MATHAAFKVDTGIQIYFCEPHHPWQRETNENINGLLRQYLPRSLDLFTLSENELDAIADELNGRPRETLGWRTPSERFAELVAMTG</sequence>
<gene>
    <name evidence="2" type="ORF">ACFFRE_05015</name>
</gene>
<dbReference type="SUPFAM" id="SSF53098">
    <property type="entry name" value="Ribonuclease H-like"/>
    <property type="match status" value="1"/>
</dbReference>
<dbReference type="InterPro" id="IPR053392">
    <property type="entry name" value="Transposase_IS30-like"/>
</dbReference>
<keyword evidence="3" id="KW-1185">Reference proteome</keyword>
<dbReference type="PANTHER" id="PTHR10948">
    <property type="entry name" value="TRANSPOSASE"/>
    <property type="match status" value="1"/>
</dbReference>
<dbReference type="InterPro" id="IPR036397">
    <property type="entry name" value="RNaseH_sf"/>
</dbReference>
<dbReference type="Gene3D" id="3.30.420.10">
    <property type="entry name" value="Ribonuclease H-like superfamily/Ribonuclease H"/>
    <property type="match status" value="1"/>
</dbReference>
<dbReference type="PROSITE" id="PS50994">
    <property type="entry name" value="INTEGRASE"/>
    <property type="match status" value="1"/>
</dbReference>
<dbReference type="EMBL" id="JBHLYQ010000034">
    <property type="protein sequence ID" value="MFC0081508.1"/>
    <property type="molecule type" value="Genomic_DNA"/>
</dbReference>
<protein>
    <submittedName>
        <fullName evidence="2">IS30 family transposase</fullName>
    </submittedName>
</protein>
<dbReference type="InterPro" id="IPR051917">
    <property type="entry name" value="Transposase-Integrase"/>
</dbReference>
<dbReference type="PANTHER" id="PTHR10948:SF23">
    <property type="entry name" value="TRANSPOSASE INSI FOR INSERTION SEQUENCE ELEMENT IS30A-RELATED"/>
    <property type="match status" value="1"/>
</dbReference>
<dbReference type="Proteomes" id="UP001589788">
    <property type="component" value="Unassembled WGS sequence"/>
</dbReference>
<accession>A0ABV6C2H5</accession>
<comment type="caution">
    <text evidence="2">The sequence shown here is derived from an EMBL/GenBank/DDBJ whole genome shotgun (WGS) entry which is preliminary data.</text>
</comment>
<evidence type="ECO:0000313" key="3">
    <source>
        <dbReference type="Proteomes" id="UP001589788"/>
    </source>
</evidence>
<name>A0ABV6C2H5_9ACTN</name>
<evidence type="ECO:0000259" key="1">
    <source>
        <dbReference type="PROSITE" id="PS50994"/>
    </source>
</evidence>
<organism evidence="2 3">
    <name type="scientific">Aciditerrimonas ferrireducens</name>
    <dbReference type="NCBI Taxonomy" id="667306"/>
    <lineage>
        <taxon>Bacteria</taxon>
        <taxon>Bacillati</taxon>
        <taxon>Actinomycetota</taxon>
        <taxon>Acidimicrobiia</taxon>
        <taxon>Acidimicrobiales</taxon>
        <taxon>Acidimicrobiaceae</taxon>
        <taxon>Aciditerrimonas</taxon>
    </lineage>
</organism>
<feature type="domain" description="Integrase catalytic" evidence="1">
    <location>
        <begin position="1"/>
        <end position="82"/>
    </location>
</feature>
<reference evidence="2 3" key="1">
    <citation type="submission" date="2024-09" db="EMBL/GenBank/DDBJ databases">
        <authorList>
            <person name="Sun Q."/>
            <person name="Mori K."/>
        </authorList>
    </citation>
    <scope>NUCLEOTIDE SEQUENCE [LARGE SCALE GENOMIC DNA]</scope>
    <source>
        <strain evidence="2 3">JCM 15389</strain>
    </source>
</reference>
<dbReference type="InterPro" id="IPR012337">
    <property type="entry name" value="RNaseH-like_sf"/>
</dbReference>